<dbReference type="HOGENOM" id="CLU_460870_0_0_1"/>
<evidence type="ECO:0000259" key="13">
    <source>
        <dbReference type="Pfam" id="PF03416"/>
    </source>
</evidence>
<comment type="subcellular location">
    <subcellularLocation>
        <location evidence="11">Nucleus</location>
    </subcellularLocation>
    <subcellularLocation>
        <location evidence="11">Cytoplasm</location>
    </subcellularLocation>
    <subcellularLocation>
        <location evidence="1">Preautophagosomal structure</location>
    </subcellularLocation>
</comment>
<gene>
    <name evidence="14" type="ORF">PILCRDRAFT_11030</name>
</gene>
<evidence type="ECO:0000256" key="6">
    <source>
        <dbReference type="ARBA" id="ARBA00022801"/>
    </source>
</evidence>
<feature type="compositionally biased region" description="Low complexity" evidence="12">
    <location>
        <begin position="250"/>
        <end position="265"/>
    </location>
</feature>
<evidence type="ECO:0000256" key="8">
    <source>
        <dbReference type="ARBA" id="ARBA00022927"/>
    </source>
</evidence>
<comment type="function">
    <text evidence="11">Required for selective autophagic degradation of the nucleus (nucleophagy) as well as for mitophagy which contributes to regulate mitochondrial quantity and quality by eliminating the mitochondria to a basal level to fulfill cellular energy requirements and preventing excess ROS production.</text>
</comment>
<organism evidence="14 15">
    <name type="scientific">Piloderma croceum (strain F 1598)</name>
    <dbReference type="NCBI Taxonomy" id="765440"/>
    <lineage>
        <taxon>Eukaryota</taxon>
        <taxon>Fungi</taxon>
        <taxon>Dikarya</taxon>
        <taxon>Basidiomycota</taxon>
        <taxon>Agaricomycotina</taxon>
        <taxon>Agaricomycetes</taxon>
        <taxon>Agaricomycetidae</taxon>
        <taxon>Atheliales</taxon>
        <taxon>Atheliaceae</taxon>
        <taxon>Piloderma</taxon>
    </lineage>
</organism>
<dbReference type="GO" id="GO:0000407">
    <property type="term" value="C:phagophore assembly site"/>
    <property type="evidence" value="ECO:0007669"/>
    <property type="project" value="UniProtKB-SubCell"/>
</dbReference>
<reference evidence="14 15" key="1">
    <citation type="submission" date="2014-04" db="EMBL/GenBank/DDBJ databases">
        <authorList>
            <consortium name="DOE Joint Genome Institute"/>
            <person name="Kuo A."/>
            <person name="Tarkka M."/>
            <person name="Buscot F."/>
            <person name="Kohler A."/>
            <person name="Nagy L.G."/>
            <person name="Floudas D."/>
            <person name="Copeland A."/>
            <person name="Barry K.W."/>
            <person name="Cichocki N."/>
            <person name="Veneault-Fourrey C."/>
            <person name="LaButti K."/>
            <person name="Lindquist E.A."/>
            <person name="Lipzen A."/>
            <person name="Lundell T."/>
            <person name="Morin E."/>
            <person name="Murat C."/>
            <person name="Sun H."/>
            <person name="Tunlid A."/>
            <person name="Henrissat B."/>
            <person name="Grigoriev I.V."/>
            <person name="Hibbett D.S."/>
            <person name="Martin F."/>
            <person name="Nordberg H.P."/>
            <person name="Cantor M.N."/>
            <person name="Hua S.X."/>
        </authorList>
    </citation>
    <scope>NUCLEOTIDE SEQUENCE [LARGE SCALE GENOMIC DNA]</scope>
    <source>
        <strain evidence="14 15">F 1598</strain>
    </source>
</reference>
<evidence type="ECO:0000256" key="3">
    <source>
        <dbReference type="ARBA" id="ARBA00022448"/>
    </source>
</evidence>
<dbReference type="InterPro" id="IPR046792">
    <property type="entry name" value="Peptidase_C54_cat"/>
</dbReference>
<dbReference type="GO" id="GO:0000045">
    <property type="term" value="P:autophagosome assembly"/>
    <property type="evidence" value="ECO:0007669"/>
    <property type="project" value="TreeGrafter"/>
</dbReference>
<feature type="region of interest" description="Disordered" evidence="12">
    <location>
        <begin position="250"/>
        <end position="273"/>
    </location>
</feature>
<dbReference type="InParanoid" id="A0A0C3BMN3"/>
<keyword evidence="3" id="KW-0813">Transport</keyword>
<feature type="domain" description="Peptidase C54 catalytic" evidence="13">
    <location>
        <begin position="357"/>
        <end position="410"/>
    </location>
</feature>
<dbReference type="GO" id="GO:0019786">
    <property type="term" value="F:protein-phosphatidylethanolamide deconjugating activity"/>
    <property type="evidence" value="ECO:0007669"/>
    <property type="project" value="InterPro"/>
</dbReference>
<keyword evidence="5 11" id="KW-0645">Protease</keyword>
<dbReference type="EMBL" id="KN833015">
    <property type="protein sequence ID" value="KIM78562.1"/>
    <property type="molecule type" value="Genomic_DNA"/>
</dbReference>
<dbReference type="SUPFAM" id="SSF54001">
    <property type="entry name" value="Cysteine proteinases"/>
    <property type="match status" value="1"/>
</dbReference>
<feature type="compositionally biased region" description="Acidic residues" evidence="12">
    <location>
        <begin position="483"/>
        <end position="496"/>
    </location>
</feature>
<evidence type="ECO:0000256" key="12">
    <source>
        <dbReference type="SAM" id="MobiDB-lite"/>
    </source>
</evidence>
<keyword evidence="7" id="KW-0788">Thiol protease</keyword>
<evidence type="ECO:0000256" key="4">
    <source>
        <dbReference type="ARBA" id="ARBA00022490"/>
    </source>
</evidence>
<accession>A0A0C3BMN3</accession>
<feature type="compositionally biased region" description="Low complexity" evidence="12">
    <location>
        <begin position="135"/>
        <end position="148"/>
    </location>
</feature>
<proteinExistence type="inferred from homology"/>
<feature type="compositionally biased region" description="Low complexity" evidence="12">
    <location>
        <begin position="174"/>
        <end position="187"/>
    </location>
</feature>
<protein>
    <recommendedName>
        <fullName evidence="11">Cysteine protease</fullName>
        <ecNumber evidence="11">3.4.22.-</ecNumber>
    </recommendedName>
</protein>
<keyword evidence="6 11" id="KW-0378">Hydrolase</keyword>
<comment type="similarity">
    <text evidence="2 11">Belongs to the peptidase C54 family.</text>
</comment>
<feature type="compositionally biased region" description="Polar residues" evidence="12">
    <location>
        <begin position="76"/>
        <end position="95"/>
    </location>
</feature>
<dbReference type="InterPro" id="IPR005078">
    <property type="entry name" value="Peptidase_C54"/>
</dbReference>
<dbReference type="PANTHER" id="PTHR22624">
    <property type="entry name" value="CYSTEINE PROTEASE ATG4"/>
    <property type="match status" value="1"/>
</dbReference>
<evidence type="ECO:0000256" key="9">
    <source>
        <dbReference type="ARBA" id="ARBA00023006"/>
    </source>
</evidence>
<dbReference type="Proteomes" id="UP000054166">
    <property type="component" value="Unassembled WGS sequence"/>
</dbReference>
<keyword evidence="15" id="KW-1185">Reference proteome</keyword>
<feature type="compositionally biased region" description="Low complexity" evidence="12">
    <location>
        <begin position="533"/>
        <end position="556"/>
    </location>
</feature>
<evidence type="ECO:0000313" key="14">
    <source>
        <dbReference type="EMBL" id="KIM78562.1"/>
    </source>
</evidence>
<dbReference type="GO" id="GO:0035973">
    <property type="term" value="P:aggrephagy"/>
    <property type="evidence" value="ECO:0007669"/>
    <property type="project" value="TreeGrafter"/>
</dbReference>
<keyword evidence="11" id="KW-0539">Nucleus</keyword>
<reference evidence="15" key="2">
    <citation type="submission" date="2015-01" db="EMBL/GenBank/DDBJ databases">
        <title>Evolutionary Origins and Diversification of the Mycorrhizal Mutualists.</title>
        <authorList>
            <consortium name="DOE Joint Genome Institute"/>
            <consortium name="Mycorrhizal Genomics Consortium"/>
            <person name="Kohler A."/>
            <person name="Kuo A."/>
            <person name="Nagy L.G."/>
            <person name="Floudas D."/>
            <person name="Copeland A."/>
            <person name="Barry K.W."/>
            <person name="Cichocki N."/>
            <person name="Veneault-Fourrey C."/>
            <person name="LaButti K."/>
            <person name="Lindquist E.A."/>
            <person name="Lipzen A."/>
            <person name="Lundell T."/>
            <person name="Morin E."/>
            <person name="Murat C."/>
            <person name="Riley R."/>
            <person name="Ohm R."/>
            <person name="Sun H."/>
            <person name="Tunlid A."/>
            <person name="Henrissat B."/>
            <person name="Grigoriev I.V."/>
            <person name="Hibbett D.S."/>
            <person name="Martin F."/>
        </authorList>
    </citation>
    <scope>NUCLEOTIDE SEQUENCE [LARGE SCALE GENOMIC DNA]</scope>
    <source>
        <strain evidence="15">F 1598</strain>
    </source>
</reference>
<dbReference type="OrthoDB" id="2960936at2759"/>
<feature type="region of interest" description="Disordered" evidence="12">
    <location>
        <begin position="1"/>
        <end position="24"/>
    </location>
</feature>
<dbReference type="PANTHER" id="PTHR22624:SF49">
    <property type="entry name" value="CYSTEINE PROTEASE"/>
    <property type="match status" value="1"/>
</dbReference>
<dbReference type="STRING" id="765440.A0A0C3BMN3"/>
<evidence type="ECO:0000256" key="2">
    <source>
        <dbReference type="ARBA" id="ARBA00010958"/>
    </source>
</evidence>
<dbReference type="GO" id="GO:0000423">
    <property type="term" value="P:mitophagy"/>
    <property type="evidence" value="ECO:0007669"/>
    <property type="project" value="TreeGrafter"/>
</dbReference>
<feature type="region of interest" description="Disordered" evidence="12">
    <location>
        <begin position="415"/>
        <end position="592"/>
    </location>
</feature>
<dbReference type="GO" id="GO:0005634">
    <property type="term" value="C:nucleus"/>
    <property type="evidence" value="ECO:0007669"/>
    <property type="project" value="UniProtKB-SubCell"/>
</dbReference>
<keyword evidence="9" id="KW-0072">Autophagy</keyword>
<evidence type="ECO:0000313" key="15">
    <source>
        <dbReference type="Proteomes" id="UP000054166"/>
    </source>
</evidence>
<evidence type="ECO:0000256" key="11">
    <source>
        <dbReference type="RuleBase" id="RU363115"/>
    </source>
</evidence>
<dbReference type="EC" id="3.4.22.-" evidence="11"/>
<keyword evidence="4 11" id="KW-0963">Cytoplasm</keyword>
<feature type="compositionally biased region" description="Polar residues" evidence="12">
    <location>
        <begin position="516"/>
        <end position="532"/>
    </location>
</feature>
<sequence>MSGTAVLADDRRTALSSNEDDDDGDKIETIIFRIQFFRTRAFEDGDSQSLGPLPHKVTTATQTYTTSPPRALRCRPTTTKSRIVPSASTSIPTPTQQQQQQGHWGPSKLPKFLQKASRDRARSMTDPLAAVTATGSSASIADSSSSGSGRKGGSRLGGVVKKAAQAQASDSMDEPPVIIEPVPAPTASNPNPRPRTRSERPISDIGHYSPPTPSTSRIGDLPTQLSGWFSHTFSSTDLSLPSLLSQSSQLSSASSSSSSPKQKAAPSPPRPVTGPITSIEPYAIYSIAMPSLIGVLIRFGYWELDILDRCIYQSEVFAATTSTPTVDRKAGATKGKGEERERGDMRCWCSLGLDWTLYTFPQSVGIASGRPSSYYFVGSQADSLFYLDPHHARPAVPLKPPPPPPLETIARLRGERQTTPELSGNNGREDEADEPFFDTRDGTWSSSISPDASVRGRARSSDFDTEEGPGTPGRTQGLREDADVGDQDDDDDDDGVDPSVPTSPPKNQAPAMVQNPLEQFQQSTNLPLSSMEDTTTPQQEDFQQQRDQLLEMQQQENGKQLQRMHTARARDGGRTQSSVKGVLTAEDGGEIF</sequence>
<dbReference type="GO" id="GO:0034727">
    <property type="term" value="P:piecemeal microautophagy of the nucleus"/>
    <property type="evidence" value="ECO:0007669"/>
    <property type="project" value="TreeGrafter"/>
</dbReference>
<evidence type="ECO:0000256" key="1">
    <source>
        <dbReference type="ARBA" id="ARBA00004329"/>
    </source>
</evidence>
<keyword evidence="8" id="KW-0653">Protein transport</keyword>
<dbReference type="InterPro" id="IPR038765">
    <property type="entry name" value="Papain-like_cys_pep_sf"/>
</dbReference>
<dbReference type="Pfam" id="PF03416">
    <property type="entry name" value="Peptidase_C54"/>
    <property type="match status" value="1"/>
</dbReference>
<dbReference type="GO" id="GO:0016485">
    <property type="term" value="P:protein processing"/>
    <property type="evidence" value="ECO:0007669"/>
    <property type="project" value="TreeGrafter"/>
</dbReference>
<dbReference type="GO" id="GO:0015031">
    <property type="term" value="P:protein transport"/>
    <property type="evidence" value="ECO:0007669"/>
    <property type="project" value="UniProtKB-KW"/>
</dbReference>
<name>A0A0C3BMN3_PILCF</name>
<dbReference type="AlphaFoldDB" id="A0A0C3BMN3"/>
<evidence type="ECO:0000256" key="10">
    <source>
        <dbReference type="ARBA" id="ARBA00029362"/>
    </source>
</evidence>
<evidence type="ECO:0000256" key="7">
    <source>
        <dbReference type="ARBA" id="ARBA00022807"/>
    </source>
</evidence>
<comment type="catalytic activity">
    <reaction evidence="10">
        <text>[protein]-C-terminal L-amino acid-glycyl-phosphatidylethanolamide + H2O = [protein]-C-terminal L-amino acid-glycine + a 1,2-diacyl-sn-glycero-3-phosphoethanolamine</text>
        <dbReference type="Rhea" id="RHEA:67548"/>
        <dbReference type="Rhea" id="RHEA-COMP:17323"/>
        <dbReference type="Rhea" id="RHEA-COMP:17324"/>
        <dbReference type="ChEBI" id="CHEBI:15377"/>
        <dbReference type="ChEBI" id="CHEBI:64612"/>
        <dbReference type="ChEBI" id="CHEBI:172940"/>
        <dbReference type="ChEBI" id="CHEBI:172941"/>
    </reaction>
    <physiologicalReaction direction="left-to-right" evidence="10">
        <dbReference type="Rhea" id="RHEA:67549"/>
    </physiologicalReaction>
</comment>
<dbReference type="GO" id="GO:0004197">
    <property type="term" value="F:cysteine-type endopeptidase activity"/>
    <property type="evidence" value="ECO:0007669"/>
    <property type="project" value="TreeGrafter"/>
</dbReference>
<evidence type="ECO:0000256" key="5">
    <source>
        <dbReference type="ARBA" id="ARBA00022670"/>
    </source>
</evidence>
<feature type="region of interest" description="Disordered" evidence="12">
    <location>
        <begin position="44"/>
        <end position="220"/>
    </location>
</feature>